<dbReference type="AlphaFoldDB" id="A0A0F9FIW2"/>
<dbReference type="GO" id="GO:0022627">
    <property type="term" value="C:cytosolic small ribosomal subunit"/>
    <property type="evidence" value="ECO:0007669"/>
    <property type="project" value="TreeGrafter"/>
</dbReference>
<dbReference type="InterPro" id="IPR001648">
    <property type="entry name" value="Ribosomal_bS18"/>
</dbReference>
<gene>
    <name evidence="4" type="ORF">LCGC14_2237620</name>
</gene>
<proteinExistence type="inferred from homology"/>
<organism evidence="4">
    <name type="scientific">marine sediment metagenome</name>
    <dbReference type="NCBI Taxonomy" id="412755"/>
    <lineage>
        <taxon>unclassified sequences</taxon>
        <taxon>metagenomes</taxon>
        <taxon>ecological metagenomes</taxon>
    </lineage>
</organism>
<evidence type="ECO:0000256" key="1">
    <source>
        <dbReference type="ARBA" id="ARBA00005589"/>
    </source>
</evidence>
<evidence type="ECO:0000256" key="2">
    <source>
        <dbReference type="ARBA" id="ARBA00022980"/>
    </source>
</evidence>
<comment type="caution">
    <text evidence="4">The sequence shown here is derived from an EMBL/GenBank/DDBJ whole genome shotgun (WGS) entry which is preliminary data.</text>
</comment>
<sequence length="90" mass="10834">MKRMKKFKKKKFDNTKQTKKKYSDLITKCRFCRMRVDKLDYKDIQYLQKLMGNQGKLFSKRRSGNCSKHQRSAKIALKRARHMALLPYTA</sequence>
<dbReference type="EMBL" id="LAZR01030237">
    <property type="protein sequence ID" value="KKL57215.1"/>
    <property type="molecule type" value="Genomic_DNA"/>
</dbReference>
<dbReference type="NCBIfam" id="TIGR00165">
    <property type="entry name" value="S18"/>
    <property type="match status" value="1"/>
</dbReference>
<reference evidence="4" key="1">
    <citation type="journal article" date="2015" name="Nature">
        <title>Complex archaea that bridge the gap between prokaryotes and eukaryotes.</title>
        <authorList>
            <person name="Spang A."/>
            <person name="Saw J.H."/>
            <person name="Jorgensen S.L."/>
            <person name="Zaremba-Niedzwiedzka K."/>
            <person name="Martijn J."/>
            <person name="Lind A.E."/>
            <person name="van Eijk R."/>
            <person name="Schleper C."/>
            <person name="Guy L."/>
            <person name="Ettema T.J."/>
        </authorList>
    </citation>
    <scope>NUCLEOTIDE SEQUENCE</scope>
</reference>
<dbReference type="GO" id="GO:0003735">
    <property type="term" value="F:structural constituent of ribosome"/>
    <property type="evidence" value="ECO:0007669"/>
    <property type="project" value="InterPro"/>
</dbReference>
<dbReference type="GO" id="GO:0070181">
    <property type="term" value="F:small ribosomal subunit rRNA binding"/>
    <property type="evidence" value="ECO:0007669"/>
    <property type="project" value="TreeGrafter"/>
</dbReference>
<dbReference type="PRINTS" id="PR00974">
    <property type="entry name" value="RIBOSOMALS18"/>
</dbReference>
<evidence type="ECO:0008006" key="5">
    <source>
        <dbReference type="Google" id="ProtNLM"/>
    </source>
</evidence>
<dbReference type="PANTHER" id="PTHR13479">
    <property type="entry name" value="30S RIBOSOMAL PROTEIN S18"/>
    <property type="match status" value="1"/>
</dbReference>
<name>A0A0F9FIW2_9ZZZZ</name>
<protein>
    <recommendedName>
        <fullName evidence="5">30S ribosomal protein S18</fullName>
    </recommendedName>
</protein>
<dbReference type="PANTHER" id="PTHR13479:SF40">
    <property type="entry name" value="SMALL RIBOSOMAL SUBUNIT PROTEIN BS18M"/>
    <property type="match status" value="1"/>
</dbReference>
<dbReference type="SUPFAM" id="SSF46911">
    <property type="entry name" value="Ribosomal protein S18"/>
    <property type="match status" value="1"/>
</dbReference>
<dbReference type="Pfam" id="PF01084">
    <property type="entry name" value="Ribosomal_S18"/>
    <property type="match status" value="1"/>
</dbReference>
<dbReference type="GO" id="GO:0006412">
    <property type="term" value="P:translation"/>
    <property type="evidence" value="ECO:0007669"/>
    <property type="project" value="InterPro"/>
</dbReference>
<dbReference type="InterPro" id="IPR036870">
    <property type="entry name" value="Ribosomal_bS18_sf"/>
</dbReference>
<dbReference type="HAMAP" id="MF_00270">
    <property type="entry name" value="Ribosomal_bS18"/>
    <property type="match status" value="1"/>
</dbReference>
<evidence type="ECO:0000313" key="4">
    <source>
        <dbReference type="EMBL" id="KKL57215.1"/>
    </source>
</evidence>
<keyword evidence="2" id="KW-0689">Ribosomal protein</keyword>
<comment type="similarity">
    <text evidence="1">Belongs to the bacterial ribosomal protein bS18 family.</text>
</comment>
<accession>A0A0F9FIW2</accession>
<dbReference type="Gene3D" id="4.10.640.10">
    <property type="entry name" value="Ribosomal protein S18"/>
    <property type="match status" value="1"/>
</dbReference>
<keyword evidence="3" id="KW-0687">Ribonucleoprotein</keyword>
<evidence type="ECO:0000256" key="3">
    <source>
        <dbReference type="ARBA" id="ARBA00023274"/>
    </source>
</evidence>